<dbReference type="EMBL" id="JABFAE010000009">
    <property type="protein sequence ID" value="MBA0835931.1"/>
    <property type="molecule type" value="Genomic_DNA"/>
</dbReference>
<organism evidence="2 3">
    <name type="scientific">Gossypium armourianum</name>
    <dbReference type="NCBI Taxonomy" id="34283"/>
    <lineage>
        <taxon>Eukaryota</taxon>
        <taxon>Viridiplantae</taxon>
        <taxon>Streptophyta</taxon>
        <taxon>Embryophyta</taxon>
        <taxon>Tracheophyta</taxon>
        <taxon>Spermatophyta</taxon>
        <taxon>Magnoliopsida</taxon>
        <taxon>eudicotyledons</taxon>
        <taxon>Gunneridae</taxon>
        <taxon>Pentapetalae</taxon>
        <taxon>rosids</taxon>
        <taxon>malvids</taxon>
        <taxon>Malvales</taxon>
        <taxon>Malvaceae</taxon>
        <taxon>Malvoideae</taxon>
        <taxon>Gossypium</taxon>
    </lineage>
</organism>
<comment type="caution">
    <text evidence="2">The sequence shown here is derived from an EMBL/GenBank/DDBJ whole genome shotgun (WGS) entry which is preliminary data.</text>
</comment>
<dbReference type="InterPro" id="IPR036410">
    <property type="entry name" value="HSP_DnaJ_Cys-rich_dom_sf"/>
</dbReference>
<accession>A0A7J9JP25</accession>
<dbReference type="Proteomes" id="UP000593575">
    <property type="component" value="Unassembled WGS sequence"/>
</dbReference>
<sequence>MKSCACFYRPVIVAKSIDQKDMSFVSTNRVAFGAGVLSQATTTARSKGSKVLAVRASAVDSYGSSSDFVERMEKAWLISQQPRPVVCSSCNSKGHVECQWCRGTGFFILGDNMLCQVPSRNTTCVICAGKDKSIEATSRACKEQGRDFLQQALALLFSILSFESNILFPSFCWVSSAFCFLVRILARFSDLIGVEVFVLLPQRISLVGLSVVLAVLFSRCFGFSSRCFSVF</sequence>
<keyword evidence="1" id="KW-0812">Transmembrane</keyword>
<reference evidence="2 3" key="1">
    <citation type="journal article" date="2019" name="Genome Biol. Evol.">
        <title>Insights into the evolution of the New World diploid cottons (Gossypium, subgenus Houzingenia) based on genome sequencing.</title>
        <authorList>
            <person name="Grover C.E."/>
            <person name="Arick M.A. 2nd"/>
            <person name="Thrash A."/>
            <person name="Conover J.L."/>
            <person name="Sanders W.S."/>
            <person name="Peterson D.G."/>
            <person name="Frelichowski J.E."/>
            <person name="Scheffler J.A."/>
            <person name="Scheffler B.E."/>
            <person name="Wendel J.F."/>
        </authorList>
    </citation>
    <scope>NUCLEOTIDE SEQUENCE [LARGE SCALE GENOMIC DNA]</scope>
    <source>
        <strain evidence="2">6</strain>
        <tissue evidence="2">Leaf</tissue>
    </source>
</reference>
<evidence type="ECO:0000313" key="2">
    <source>
        <dbReference type="EMBL" id="MBA0835931.1"/>
    </source>
</evidence>
<dbReference type="SUPFAM" id="SSF57938">
    <property type="entry name" value="DnaJ/Hsp40 cysteine-rich domain"/>
    <property type="match status" value="1"/>
</dbReference>
<feature type="transmembrane region" description="Helical" evidence="1">
    <location>
        <begin position="192"/>
        <end position="217"/>
    </location>
</feature>
<keyword evidence="1" id="KW-0472">Membrane</keyword>
<keyword evidence="1" id="KW-1133">Transmembrane helix</keyword>
<evidence type="ECO:0000313" key="3">
    <source>
        <dbReference type="Proteomes" id="UP000593575"/>
    </source>
</evidence>
<feature type="transmembrane region" description="Helical" evidence="1">
    <location>
        <begin position="166"/>
        <end position="186"/>
    </location>
</feature>
<protein>
    <submittedName>
        <fullName evidence="2">Uncharacterized protein</fullName>
    </submittedName>
</protein>
<evidence type="ECO:0000256" key="1">
    <source>
        <dbReference type="SAM" id="Phobius"/>
    </source>
</evidence>
<name>A0A7J9JP25_9ROSI</name>
<proteinExistence type="predicted"/>
<gene>
    <name evidence="2" type="ORF">Goarm_008180</name>
</gene>
<dbReference type="AlphaFoldDB" id="A0A7J9JP25"/>
<keyword evidence="3" id="KW-1185">Reference proteome</keyword>